<dbReference type="PANTHER" id="PTHR33710:SF62">
    <property type="entry name" value="DUF4283 DOMAIN PROTEIN"/>
    <property type="match status" value="1"/>
</dbReference>
<keyword evidence="2" id="KW-1185">Reference proteome</keyword>
<comment type="caution">
    <text evidence="1">The sequence shown here is derived from an EMBL/GenBank/DDBJ whole genome shotgun (WGS) entry which is preliminary data.</text>
</comment>
<reference evidence="2" key="1">
    <citation type="journal article" date="2019" name="Plant Biotechnol. J.">
        <title>Genome sequencing of the Australian wild diploid species Gossypium australe highlights disease resistance and delayed gland morphogenesis.</title>
        <authorList>
            <person name="Cai Y."/>
            <person name="Cai X."/>
            <person name="Wang Q."/>
            <person name="Wang P."/>
            <person name="Zhang Y."/>
            <person name="Cai C."/>
            <person name="Xu Y."/>
            <person name="Wang K."/>
            <person name="Zhou Z."/>
            <person name="Wang C."/>
            <person name="Geng S."/>
            <person name="Li B."/>
            <person name="Dong Q."/>
            <person name="Hou Y."/>
            <person name="Wang H."/>
            <person name="Ai P."/>
            <person name="Liu Z."/>
            <person name="Yi F."/>
            <person name="Sun M."/>
            <person name="An G."/>
            <person name="Cheng J."/>
            <person name="Zhang Y."/>
            <person name="Shi Q."/>
            <person name="Xie Y."/>
            <person name="Shi X."/>
            <person name="Chang Y."/>
            <person name="Huang F."/>
            <person name="Chen Y."/>
            <person name="Hong S."/>
            <person name="Mi L."/>
            <person name="Sun Q."/>
            <person name="Zhang L."/>
            <person name="Zhou B."/>
            <person name="Peng R."/>
            <person name="Zhang X."/>
            <person name="Liu F."/>
        </authorList>
    </citation>
    <scope>NUCLEOTIDE SEQUENCE [LARGE SCALE GENOMIC DNA]</scope>
    <source>
        <strain evidence="2">cv. PA1801</strain>
    </source>
</reference>
<dbReference type="SUPFAM" id="SSF56219">
    <property type="entry name" value="DNase I-like"/>
    <property type="match status" value="1"/>
</dbReference>
<dbReference type="Proteomes" id="UP000325315">
    <property type="component" value="Unassembled WGS sequence"/>
</dbReference>
<dbReference type="OrthoDB" id="1935929at2759"/>
<sequence length="184" mass="22091">MDIGFSGAWFTWERGNLPETNIRERLDRGVANEEWVALFPMSRVQHRPFSTSDHFPLLISTDSMNTYPRSRRFHFEVWWTMKESFEGVLREIWESSSEPLMEKLNNLQFGKKGELKKKLTEELKALLMEDRDDETQTKIIDTKIHLNMEIEKDEVYWEQRARINWLKFGDRNTAYFHKSATIRK</sequence>
<name>A0A5B6VK72_9ROSI</name>
<proteinExistence type="predicted"/>
<protein>
    <submittedName>
        <fullName evidence="1">Putative Transposon TX1</fullName>
    </submittedName>
</protein>
<dbReference type="PANTHER" id="PTHR33710">
    <property type="entry name" value="BNAC02G09200D PROTEIN"/>
    <property type="match status" value="1"/>
</dbReference>
<evidence type="ECO:0000313" key="2">
    <source>
        <dbReference type="Proteomes" id="UP000325315"/>
    </source>
</evidence>
<evidence type="ECO:0000313" key="1">
    <source>
        <dbReference type="EMBL" id="KAA3469650.1"/>
    </source>
</evidence>
<dbReference type="EMBL" id="SMMG02000006">
    <property type="protein sequence ID" value="KAA3469650.1"/>
    <property type="molecule type" value="Genomic_DNA"/>
</dbReference>
<gene>
    <name evidence="1" type="ORF">EPI10_015417</name>
</gene>
<dbReference type="InterPro" id="IPR036691">
    <property type="entry name" value="Endo/exonu/phosph_ase_sf"/>
</dbReference>
<organism evidence="1 2">
    <name type="scientific">Gossypium australe</name>
    <dbReference type="NCBI Taxonomy" id="47621"/>
    <lineage>
        <taxon>Eukaryota</taxon>
        <taxon>Viridiplantae</taxon>
        <taxon>Streptophyta</taxon>
        <taxon>Embryophyta</taxon>
        <taxon>Tracheophyta</taxon>
        <taxon>Spermatophyta</taxon>
        <taxon>Magnoliopsida</taxon>
        <taxon>eudicotyledons</taxon>
        <taxon>Gunneridae</taxon>
        <taxon>Pentapetalae</taxon>
        <taxon>rosids</taxon>
        <taxon>malvids</taxon>
        <taxon>Malvales</taxon>
        <taxon>Malvaceae</taxon>
        <taxon>Malvoideae</taxon>
        <taxon>Gossypium</taxon>
    </lineage>
</organism>
<dbReference type="AlphaFoldDB" id="A0A5B6VK72"/>
<accession>A0A5B6VK72</accession>